<accession>A0A8J5LTM7</accession>
<keyword evidence="4" id="KW-1185">Reference proteome</keyword>
<keyword evidence="2" id="KW-0493">Microtubule</keyword>
<dbReference type="Proteomes" id="UP000734854">
    <property type="component" value="Unassembled WGS sequence"/>
</dbReference>
<dbReference type="GO" id="GO:0000226">
    <property type="term" value="P:microtubule cytoskeleton organization"/>
    <property type="evidence" value="ECO:0007669"/>
    <property type="project" value="InterPro"/>
</dbReference>
<sequence>MVGRMKELVSGERSEMEEACRRTHIEPEMSTAPEKACALLDSCLVDPSELLANIGKHILKVKQEYVIRKEIIDRVNKWLLACEEEGWLQEYDKDTSKCTAGRGTHLNLKRAENARVTVSKIPAPTRAITIAALRRQIGCLPVTPAGDATPELLAPHSYSGRYNCCFKETRRLSTAPLNFVAMPEDAIVQSSIAGF</sequence>
<gene>
    <name evidence="3" type="ORF">ZIOFF_008320</name>
</gene>
<evidence type="ECO:0000313" key="3">
    <source>
        <dbReference type="EMBL" id="KAG6534434.1"/>
    </source>
</evidence>
<dbReference type="PANTHER" id="PTHR19321">
    <property type="entry name" value="PROTEIN REGULATOR OF CYTOKINESIS 1 PRC1-RELATED"/>
    <property type="match status" value="1"/>
</dbReference>
<dbReference type="AlphaFoldDB" id="A0A8J5LTM7"/>
<dbReference type="PANTHER" id="PTHR19321:SF0">
    <property type="entry name" value="65-KDA MICROTUBULE-ASSOCIATED PROTEIN 6"/>
    <property type="match status" value="1"/>
</dbReference>
<evidence type="ECO:0000313" key="4">
    <source>
        <dbReference type="Proteomes" id="UP000734854"/>
    </source>
</evidence>
<dbReference type="GO" id="GO:0005737">
    <property type="term" value="C:cytoplasm"/>
    <property type="evidence" value="ECO:0007669"/>
    <property type="project" value="TreeGrafter"/>
</dbReference>
<name>A0A8J5LTM7_ZINOF</name>
<dbReference type="GO" id="GO:0005874">
    <property type="term" value="C:microtubule"/>
    <property type="evidence" value="ECO:0007669"/>
    <property type="project" value="UniProtKB-KW"/>
</dbReference>
<dbReference type="EMBL" id="JACMSC010000002">
    <property type="protein sequence ID" value="KAG6534434.1"/>
    <property type="molecule type" value="Genomic_DNA"/>
</dbReference>
<evidence type="ECO:0000256" key="2">
    <source>
        <dbReference type="ARBA" id="ARBA00022701"/>
    </source>
</evidence>
<dbReference type="Gene3D" id="1.20.58.1520">
    <property type="match status" value="1"/>
</dbReference>
<organism evidence="3 4">
    <name type="scientific">Zingiber officinale</name>
    <name type="common">Ginger</name>
    <name type="synonym">Amomum zingiber</name>
    <dbReference type="NCBI Taxonomy" id="94328"/>
    <lineage>
        <taxon>Eukaryota</taxon>
        <taxon>Viridiplantae</taxon>
        <taxon>Streptophyta</taxon>
        <taxon>Embryophyta</taxon>
        <taxon>Tracheophyta</taxon>
        <taxon>Spermatophyta</taxon>
        <taxon>Magnoliopsida</taxon>
        <taxon>Liliopsida</taxon>
        <taxon>Zingiberales</taxon>
        <taxon>Zingiberaceae</taxon>
        <taxon>Zingiber</taxon>
    </lineage>
</organism>
<proteinExistence type="inferred from homology"/>
<evidence type="ECO:0000256" key="1">
    <source>
        <dbReference type="ARBA" id="ARBA00006187"/>
    </source>
</evidence>
<comment type="similarity">
    <text evidence="1">Belongs to the MAP65/ASE1 family.</text>
</comment>
<protein>
    <submittedName>
        <fullName evidence="3">Uncharacterized protein</fullName>
    </submittedName>
</protein>
<reference evidence="3 4" key="1">
    <citation type="submission" date="2020-08" db="EMBL/GenBank/DDBJ databases">
        <title>Plant Genome Project.</title>
        <authorList>
            <person name="Zhang R.-G."/>
        </authorList>
    </citation>
    <scope>NUCLEOTIDE SEQUENCE [LARGE SCALE GENOMIC DNA]</scope>
    <source>
        <tissue evidence="3">Rhizome</tissue>
    </source>
</reference>
<comment type="caution">
    <text evidence="3">The sequence shown here is derived from an EMBL/GenBank/DDBJ whole genome shotgun (WGS) entry which is preliminary data.</text>
</comment>
<dbReference type="GO" id="GO:0005819">
    <property type="term" value="C:spindle"/>
    <property type="evidence" value="ECO:0007669"/>
    <property type="project" value="TreeGrafter"/>
</dbReference>
<dbReference type="Pfam" id="PF03999">
    <property type="entry name" value="MAP65_ASE1"/>
    <property type="match status" value="1"/>
</dbReference>
<dbReference type="InterPro" id="IPR007145">
    <property type="entry name" value="MAP65_Ase1_PRC1"/>
</dbReference>
<dbReference type="GO" id="GO:0008017">
    <property type="term" value="F:microtubule binding"/>
    <property type="evidence" value="ECO:0007669"/>
    <property type="project" value="InterPro"/>
</dbReference>